<dbReference type="PANTHER" id="PTHR43490">
    <property type="entry name" value="(+)-NEOMENTHOL DEHYDROGENASE"/>
    <property type="match status" value="1"/>
</dbReference>
<dbReference type="Gene3D" id="3.40.50.720">
    <property type="entry name" value="NAD(P)-binding Rossmann-like Domain"/>
    <property type="match status" value="1"/>
</dbReference>
<organism evidence="6 7">
    <name type="scientific">Solimonas terrae</name>
    <dbReference type="NCBI Taxonomy" id="1396819"/>
    <lineage>
        <taxon>Bacteria</taxon>
        <taxon>Pseudomonadati</taxon>
        <taxon>Pseudomonadota</taxon>
        <taxon>Gammaproteobacteria</taxon>
        <taxon>Nevskiales</taxon>
        <taxon>Nevskiaceae</taxon>
        <taxon>Solimonas</taxon>
    </lineage>
</organism>
<proteinExistence type="inferred from homology"/>
<dbReference type="InterPro" id="IPR045313">
    <property type="entry name" value="CBR1-like"/>
</dbReference>
<dbReference type="AlphaFoldDB" id="A0A6M2BSJ7"/>
<keyword evidence="3" id="KW-0560">Oxidoreductase</keyword>
<protein>
    <submittedName>
        <fullName evidence="6">SDR family oxidoreductase</fullName>
    </submittedName>
</protein>
<name>A0A6M2BSJ7_9GAMM</name>
<evidence type="ECO:0000259" key="5">
    <source>
        <dbReference type="SMART" id="SM00822"/>
    </source>
</evidence>
<dbReference type="InterPro" id="IPR020904">
    <property type="entry name" value="Sc_DH/Rdtase_CS"/>
</dbReference>
<reference evidence="6 7" key="1">
    <citation type="journal article" date="2014" name="Int. J. Syst. Evol. Microbiol.">
        <title>Solimonas terrae sp. nov., isolated from soil.</title>
        <authorList>
            <person name="Kim S.J."/>
            <person name="Moon J.Y."/>
            <person name="Weon H.Y."/>
            <person name="Ahn J.H."/>
            <person name="Chen W.M."/>
            <person name="Kwon S.W."/>
        </authorList>
    </citation>
    <scope>NUCLEOTIDE SEQUENCE [LARGE SCALE GENOMIC DNA]</scope>
    <source>
        <strain evidence="6 7">KIS83-12</strain>
    </source>
</reference>
<dbReference type="PANTHER" id="PTHR43490:SF99">
    <property type="entry name" value="SHORT-CHAIN DEHYDROGENASE_REDUCTASE"/>
    <property type="match status" value="1"/>
</dbReference>
<dbReference type="RefSeq" id="WP_166256178.1">
    <property type="nucleotide sequence ID" value="NZ_JAAMOW010000005.1"/>
</dbReference>
<gene>
    <name evidence="6" type="ORF">G7Y85_10580</name>
</gene>
<dbReference type="PRINTS" id="PR00081">
    <property type="entry name" value="GDHRDH"/>
</dbReference>
<dbReference type="GO" id="GO:0016616">
    <property type="term" value="F:oxidoreductase activity, acting on the CH-OH group of donors, NAD or NADP as acceptor"/>
    <property type="evidence" value="ECO:0007669"/>
    <property type="project" value="InterPro"/>
</dbReference>
<dbReference type="PROSITE" id="PS00061">
    <property type="entry name" value="ADH_SHORT"/>
    <property type="match status" value="1"/>
</dbReference>
<dbReference type="CDD" id="cd05324">
    <property type="entry name" value="carb_red_PTCR-like_SDR_c"/>
    <property type="match status" value="1"/>
</dbReference>
<feature type="domain" description="Ketoreductase" evidence="5">
    <location>
        <begin position="4"/>
        <end position="202"/>
    </location>
</feature>
<keyword evidence="2" id="KW-0521">NADP</keyword>
<keyword evidence="7" id="KW-1185">Reference proteome</keyword>
<dbReference type="Proteomes" id="UP000472676">
    <property type="component" value="Unassembled WGS sequence"/>
</dbReference>
<evidence type="ECO:0000313" key="6">
    <source>
        <dbReference type="EMBL" id="NGY05215.1"/>
    </source>
</evidence>
<dbReference type="InterPro" id="IPR036291">
    <property type="entry name" value="NAD(P)-bd_dom_sf"/>
</dbReference>
<dbReference type="InterPro" id="IPR057326">
    <property type="entry name" value="KR_dom"/>
</dbReference>
<accession>A0A6M2BSJ7</accession>
<dbReference type="EMBL" id="JAAMOW010000005">
    <property type="protein sequence ID" value="NGY05215.1"/>
    <property type="molecule type" value="Genomic_DNA"/>
</dbReference>
<dbReference type="Pfam" id="PF00106">
    <property type="entry name" value="adh_short"/>
    <property type="match status" value="1"/>
</dbReference>
<evidence type="ECO:0000256" key="4">
    <source>
        <dbReference type="RuleBase" id="RU000363"/>
    </source>
</evidence>
<evidence type="ECO:0000256" key="1">
    <source>
        <dbReference type="ARBA" id="ARBA00006484"/>
    </source>
</evidence>
<sequence>MKQKIALVTGGNRGIGLETSRQLAAQGVHVIVAARDAAKAAATVAELQADNGSAEALQLDVTDAASIKAAVDTVSTKHGHLDILVNNAGIIRSSPDGVPSHQPVEDWRWIFETNVFGLVETTQAFLPLLKKAPAARIVNLSSLLGSIGMHETPGSPIYEFKSVPAYSASKSAVNAYTEHLAWELRDTPIKVNAAHPGYVKTDMNHGGGELEVPDGARTSVALALLGADGPSGKLMHVGEVLPW</sequence>
<dbReference type="SUPFAM" id="SSF51735">
    <property type="entry name" value="NAD(P)-binding Rossmann-fold domains"/>
    <property type="match status" value="1"/>
</dbReference>
<comment type="similarity">
    <text evidence="1 4">Belongs to the short-chain dehydrogenases/reductases (SDR) family.</text>
</comment>
<evidence type="ECO:0000313" key="7">
    <source>
        <dbReference type="Proteomes" id="UP000472676"/>
    </source>
</evidence>
<dbReference type="PRINTS" id="PR00080">
    <property type="entry name" value="SDRFAMILY"/>
</dbReference>
<evidence type="ECO:0000256" key="3">
    <source>
        <dbReference type="ARBA" id="ARBA00023002"/>
    </source>
</evidence>
<dbReference type="InterPro" id="IPR002347">
    <property type="entry name" value="SDR_fam"/>
</dbReference>
<comment type="caution">
    <text evidence="6">The sequence shown here is derived from an EMBL/GenBank/DDBJ whole genome shotgun (WGS) entry which is preliminary data.</text>
</comment>
<evidence type="ECO:0000256" key="2">
    <source>
        <dbReference type="ARBA" id="ARBA00022857"/>
    </source>
</evidence>
<dbReference type="SMART" id="SM00822">
    <property type="entry name" value="PKS_KR"/>
    <property type="match status" value="1"/>
</dbReference>